<reference evidence="1" key="3">
    <citation type="submission" date="2020-12" db="UniProtKB">
        <authorList>
            <consortium name="EnsemblPlants"/>
        </authorList>
    </citation>
    <scope>IDENTIFICATION</scope>
</reference>
<dbReference type="AlphaFoldDB" id="A0A7I3Z817"/>
<reference evidence="1 2" key="1">
    <citation type="journal article" date="2008" name="Science">
        <title>The Physcomitrella genome reveals evolutionary insights into the conquest of land by plants.</title>
        <authorList>
            <person name="Rensing S."/>
            <person name="Lang D."/>
            <person name="Zimmer A."/>
            <person name="Terry A."/>
            <person name="Salamov A."/>
            <person name="Shapiro H."/>
            <person name="Nishiyama T."/>
            <person name="Perroud P.-F."/>
            <person name="Lindquist E."/>
            <person name="Kamisugi Y."/>
            <person name="Tanahashi T."/>
            <person name="Sakakibara K."/>
            <person name="Fujita T."/>
            <person name="Oishi K."/>
            <person name="Shin-I T."/>
            <person name="Kuroki Y."/>
            <person name="Toyoda A."/>
            <person name="Suzuki Y."/>
            <person name="Hashimoto A."/>
            <person name="Yamaguchi K."/>
            <person name="Sugano A."/>
            <person name="Kohara Y."/>
            <person name="Fujiyama A."/>
            <person name="Anterola A."/>
            <person name="Aoki S."/>
            <person name="Ashton N."/>
            <person name="Barbazuk W.B."/>
            <person name="Barker E."/>
            <person name="Bennetzen J."/>
            <person name="Bezanilla M."/>
            <person name="Blankenship R."/>
            <person name="Cho S.H."/>
            <person name="Dutcher S."/>
            <person name="Estelle M."/>
            <person name="Fawcett J.A."/>
            <person name="Gundlach H."/>
            <person name="Hanada K."/>
            <person name="Heyl A."/>
            <person name="Hicks K.A."/>
            <person name="Hugh J."/>
            <person name="Lohr M."/>
            <person name="Mayer K."/>
            <person name="Melkozernov A."/>
            <person name="Murata T."/>
            <person name="Nelson D."/>
            <person name="Pils B."/>
            <person name="Prigge M."/>
            <person name="Reiss B."/>
            <person name="Renner T."/>
            <person name="Rombauts S."/>
            <person name="Rushton P."/>
            <person name="Sanderfoot A."/>
            <person name="Schween G."/>
            <person name="Shiu S.-H."/>
            <person name="Stueber K."/>
            <person name="Theodoulou F.L."/>
            <person name="Tu H."/>
            <person name="Van de Peer Y."/>
            <person name="Verrier P.J."/>
            <person name="Waters E."/>
            <person name="Wood A."/>
            <person name="Yang L."/>
            <person name="Cove D."/>
            <person name="Cuming A."/>
            <person name="Hasebe M."/>
            <person name="Lucas S."/>
            <person name="Mishler D.B."/>
            <person name="Reski R."/>
            <person name="Grigoriev I."/>
            <person name="Quatrano R.S."/>
            <person name="Boore J.L."/>
        </authorList>
    </citation>
    <scope>NUCLEOTIDE SEQUENCE [LARGE SCALE GENOMIC DNA]</scope>
    <source>
        <strain evidence="1 2">cv. Gransden 2004</strain>
    </source>
</reference>
<protein>
    <submittedName>
        <fullName evidence="1">Uncharacterized protein</fullName>
    </submittedName>
</protein>
<accession>A0A7I3Z817</accession>
<reference evidence="1 2" key="2">
    <citation type="journal article" date="2018" name="Plant J.">
        <title>The Physcomitrella patens chromosome-scale assembly reveals moss genome structure and evolution.</title>
        <authorList>
            <person name="Lang D."/>
            <person name="Ullrich K.K."/>
            <person name="Murat F."/>
            <person name="Fuchs J."/>
            <person name="Jenkins J."/>
            <person name="Haas F.B."/>
            <person name="Piednoel M."/>
            <person name="Gundlach H."/>
            <person name="Van Bel M."/>
            <person name="Meyberg R."/>
            <person name="Vives C."/>
            <person name="Morata J."/>
            <person name="Symeonidi A."/>
            <person name="Hiss M."/>
            <person name="Muchero W."/>
            <person name="Kamisugi Y."/>
            <person name="Saleh O."/>
            <person name="Blanc G."/>
            <person name="Decker E.L."/>
            <person name="van Gessel N."/>
            <person name="Grimwood J."/>
            <person name="Hayes R.D."/>
            <person name="Graham S.W."/>
            <person name="Gunter L.E."/>
            <person name="McDaniel S.F."/>
            <person name="Hoernstein S.N.W."/>
            <person name="Larsson A."/>
            <person name="Li F.W."/>
            <person name="Perroud P.F."/>
            <person name="Phillips J."/>
            <person name="Ranjan P."/>
            <person name="Rokshar D.S."/>
            <person name="Rothfels C.J."/>
            <person name="Schneider L."/>
            <person name="Shu S."/>
            <person name="Stevenson D.W."/>
            <person name="Thummler F."/>
            <person name="Tillich M."/>
            <person name="Villarreal Aguilar J.C."/>
            <person name="Widiez T."/>
            <person name="Wong G.K."/>
            <person name="Wymore A."/>
            <person name="Zhang Y."/>
            <person name="Zimmer A.D."/>
            <person name="Quatrano R.S."/>
            <person name="Mayer K.F.X."/>
            <person name="Goodstein D."/>
            <person name="Casacuberta J.M."/>
            <person name="Vandepoele K."/>
            <person name="Reski R."/>
            <person name="Cuming A.C."/>
            <person name="Tuskan G.A."/>
            <person name="Maumus F."/>
            <person name="Salse J."/>
            <person name="Schmutz J."/>
            <person name="Rensing S.A."/>
        </authorList>
    </citation>
    <scope>NUCLEOTIDE SEQUENCE [LARGE SCALE GENOMIC DNA]</scope>
    <source>
        <strain evidence="1 2">cv. Gransden 2004</strain>
    </source>
</reference>
<dbReference type="EnsemblPlants" id="Pp3c13_17210V3.1">
    <property type="protein sequence ID" value="PAC:32931439.CDS.1"/>
    <property type="gene ID" value="Pp3c13_17210"/>
</dbReference>
<dbReference type="Proteomes" id="UP000006727">
    <property type="component" value="Chromosome 13"/>
</dbReference>
<proteinExistence type="predicted"/>
<dbReference type="InParanoid" id="A0A7I3Z817"/>
<name>A0A7I3Z817_PHYPA</name>
<evidence type="ECO:0000313" key="1">
    <source>
        <dbReference type="EnsemblPlants" id="PAC:32931440.CDS.1"/>
    </source>
</evidence>
<keyword evidence="2" id="KW-1185">Reference proteome</keyword>
<sequence>MIVPAGLAPLHISGSMQDNEDIVVELTSDREVCTHYSFLVVRPVELAAHVHGEQIML</sequence>
<dbReference type="EnsemblPlants" id="Pp3c13_17210V3.2">
    <property type="protein sequence ID" value="PAC:32931440.CDS.1"/>
    <property type="gene ID" value="Pp3c13_17210"/>
</dbReference>
<dbReference type="EMBL" id="ABEU02000013">
    <property type="status" value="NOT_ANNOTATED_CDS"/>
    <property type="molecule type" value="Genomic_DNA"/>
</dbReference>
<dbReference type="Gramene" id="Pp3c13_17210V3.2">
    <property type="protein sequence ID" value="PAC:32931440.CDS.1"/>
    <property type="gene ID" value="Pp3c13_17210"/>
</dbReference>
<evidence type="ECO:0000313" key="2">
    <source>
        <dbReference type="Proteomes" id="UP000006727"/>
    </source>
</evidence>
<dbReference type="Gramene" id="Pp3c13_17210V3.1">
    <property type="protein sequence ID" value="PAC:32931439.CDS.1"/>
    <property type="gene ID" value="Pp3c13_17210"/>
</dbReference>
<organism evidence="1 2">
    <name type="scientific">Physcomitrium patens</name>
    <name type="common">Spreading-leaved earth moss</name>
    <name type="synonym">Physcomitrella patens</name>
    <dbReference type="NCBI Taxonomy" id="3218"/>
    <lineage>
        <taxon>Eukaryota</taxon>
        <taxon>Viridiplantae</taxon>
        <taxon>Streptophyta</taxon>
        <taxon>Embryophyta</taxon>
        <taxon>Bryophyta</taxon>
        <taxon>Bryophytina</taxon>
        <taxon>Bryopsida</taxon>
        <taxon>Funariidae</taxon>
        <taxon>Funariales</taxon>
        <taxon>Funariaceae</taxon>
        <taxon>Physcomitrium</taxon>
    </lineage>
</organism>